<dbReference type="Proteomes" id="UP001250698">
    <property type="component" value="Unassembled WGS sequence"/>
</dbReference>
<feature type="transmembrane region" description="Helical" evidence="1">
    <location>
        <begin position="135"/>
        <end position="153"/>
    </location>
</feature>
<dbReference type="EMBL" id="JAWDJT010000002">
    <property type="protein sequence ID" value="MDU0369693.1"/>
    <property type="molecule type" value="Genomic_DNA"/>
</dbReference>
<dbReference type="Pfam" id="PF22503">
    <property type="entry name" value="DUF6992"/>
    <property type="match status" value="1"/>
</dbReference>
<protein>
    <submittedName>
        <fullName evidence="2">Uncharacterized protein</fullName>
    </submittedName>
</protein>
<accession>A0ABU3TEB5</accession>
<dbReference type="InterPro" id="IPR054261">
    <property type="entry name" value="DUF6992"/>
</dbReference>
<keyword evidence="1" id="KW-0472">Membrane</keyword>
<proteinExistence type="predicted"/>
<feature type="transmembrane region" description="Helical" evidence="1">
    <location>
        <begin position="53"/>
        <end position="74"/>
    </location>
</feature>
<evidence type="ECO:0000256" key="1">
    <source>
        <dbReference type="SAM" id="Phobius"/>
    </source>
</evidence>
<name>A0ABU3TEB5_9BACT</name>
<reference evidence="2 3" key="1">
    <citation type="submission" date="2023-10" db="EMBL/GenBank/DDBJ databases">
        <title>Hymenobacter endophyticus sp. nov., an isolate from the leaf tissues of wheat.</title>
        <authorList>
            <person name="Dai Y."/>
        </authorList>
    </citation>
    <scope>NUCLEOTIDE SEQUENCE [LARGE SCALE GENOMIC DNA]</scope>
    <source>
        <strain evidence="2 3">ZK17L-C2</strain>
    </source>
</reference>
<gene>
    <name evidence="2" type="ORF">ROI90_04745</name>
</gene>
<keyword evidence="3" id="KW-1185">Reference proteome</keyword>
<comment type="caution">
    <text evidence="2">The sequence shown here is derived from an EMBL/GenBank/DDBJ whole genome shotgun (WGS) entry which is preliminary data.</text>
</comment>
<sequence>MLTPADLPLINHARELLAERGMGVLGAWALLNLVVSGYHVARTDTRTVAHHFHLMNVAWNVVNALLAVWGILSAHPQQVAGLTLPESLAAQTHFENVLLLNAALDVGYVGIGQWLRGRAATAARPERMEGYGRSVLLQGGFLLVFDLSFYAVYHQYAARLLALGT</sequence>
<organism evidence="2 3">
    <name type="scientific">Hymenobacter endophyticus</name>
    <dbReference type="NCBI Taxonomy" id="3076335"/>
    <lineage>
        <taxon>Bacteria</taxon>
        <taxon>Pseudomonadati</taxon>
        <taxon>Bacteroidota</taxon>
        <taxon>Cytophagia</taxon>
        <taxon>Cytophagales</taxon>
        <taxon>Hymenobacteraceae</taxon>
        <taxon>Hymenobacter</taxon>
    </lineage>
</organism>
<feature type="transmembrane region" description="Helical" evidence="1">
    <location>
        <begin position="20"/>
        <end position="41"/>
    </location>
</feature>
<keyword evidence="1" id="KW-0812">Transmembrane</keyword>
<dbReference type="RefSeq" id="WP_315997184.1">
    <property type="nucleotide sequence ID" value="NZ_JAWDJT010000002.1"/>
</dbReference>
<keyword evidence="1" id="KW-1133">Transmembrane helix</keyword>
<evidence type="ECO:0000313" key="2">
    <source>
        <dbReference type="EMBL" id="MDU0369693.1"/>
    </source>
</evidence>
<evidence type="ECO:0000313" key="3">
    <source>
        <dbReference type="Proteomes" id="UP001250698"/>
    </source>
</evidence>
<feature type="transmembrane region" description="Helical" evidence="1">
    <location>
        <begin position="94"/>
        <end position="115"/>
    </location>
</feature>